<keyword evidence="4" id="KW-0472">Membrane</keyword>
<evidence type="ECO:0000313" key="7">
    <source>
        <dbReference type="EMBL" id="AXK79163.1"/>
    </source>
</evidence>
<keyword evidence="5" id="KW-0998">Cell outer membrane</keyword>
<proteinExistence type="inferred from homology"/>
<accession>A0A345ZQG6</accession>
<evidence type="ECO:0000256" key="6">
    <source>
        <dbReference type="SAM" id="SignalP"/>
    </source>
</evidence>
<comment type="subcellular location">
    <subcellularLocation>
        <location evidence="1">Cell outer membrane</location>
    </subcellularLocation>
</comment>
<keyword evidence="8" id="KW-1185">Reference proteome</keyword>
<gene>
    <name evidence="7" type="ORF">DW352_00700</name>
</gene>
<reference evidence="7 8" key="1">
    <citation type="submission" date="2018-07" db="EMBL/GenBank/DDBJ databases">
        <authorList>
            <person name="Quirk P.G."/>
            <person name="Krulwich T.A."/>
        </authorList>
    </citation>
    <scope>NUCLEOTIDE SEQUENCE [LARGE SCALE GENOMIC DNA]</scope>
    <source>
        <strain evidence="7 8">CC-BB4</strain>
    </source>
</reference>
<dbReference type="PANTHER" id="PTHR38776">
    <property type="entry name" value="MLTA-INTERACTING PROTEIN-RELATED"/>
    <property type="match status" value="1"/>
</dbReference>
<keyword evidence="3 6" id="KW-0732">Signal</keyword>
<evidence type="ECO:0000313" key="8">
    <source>
        <dbReference type="Proteomes" id="UP000254889"/>
    </source>
</evidence>
<sequence length="274" mass="29480">MLSVRIGVAAVLVASGIASAQAADIVTPAWAPGASKEWTVTLGVEGRMTPTFPGSDRYTFLPLPLFDVRRAGTAPRFHSARDGFGVPILDTGSFRAGPAFKIRLPRRESADGNLNGLGNVDYTFEAGGFVEFWPTQWLRTRAEVRQGFGGHHGVVGDLMADLVMPVTPQLTLSGGPRTTLMSDKAVDPYFSVNSVQSANSGLPVYSAGGGVYSWGAGGQARYQWSPQWATYVFVEYERLVGDAGNSPIVTLRGSRDQWQTGLGVTYSFDMHALW</sequence>
<feature type="signal peptide" evidence="6">
    <location>
        <begin position="1"/>
        <end position="22"/>
    </location>
</feature>
<organism evidence="7 8">
    <name type="scientific">Pseudolabrys taiwanensis</name>
    <dbReference type="NCBI Taxonomy" id="331696"/>
    <lineage>
        <taxon>Bacteria</taxon>
        <taxon>Pseudomonadati</taxon>
        <taxon>Pseudomonadota</taxon>
        <taxon>Alphaproteobacteria</taxon>
        <taxon>Hyphomicrobiales</taxon>
        <taxon>Xanthobacteraceae</taxon>
        <taxon>Pseudolabrys</taxon>
    </lineage>
</organism>
<dbReference type="GO" id="GO:0009279">
    <property type="term" value="C:cell outer membrane"/>
    <property type="evidence" value="ECO:0007669"/>
    <property type="project" value="UniProtKB-SubCell"/>
</dbReference>
<dbReference type="InterPro" id="IPR010583">
    <property type="entry name" value="MipA"/>
</dbReference>
<dbReference type="Pfam" id="PF06629">
    <property type="entry name" value="MipA"/>
    <property type="match status" value="1"/>
</dbReference>
<evidence type="ECO:0000256" key="4">
    <source>
        <dbReference type="ARBA" id="ARBA00023136"/>
    </source>
</evidence>
<comment type="similarity">
    <text evidence="2">Belongs to the MipA/OmpV family.</text>
</comment>
<evidence type="ECO:0000256" key="3">
    <source>
        <dbReference type="ARBA" id="ARBA00022729"/>
    </source>
</evidence>
<dbReference type="EMBL" id="CP031417">
    <property type="protein sequence ID" value="AXK79163.1"/>
    <property type="molecule type" value="Genomic_DNA"/>
</dbReference>
<dbReference type="KEGG" id="ptaw:DW352_00700"/>
<evidence type="ECO:0000256" key="2">
    <source>
        <dbReference type="ARBA" id="ARBA00005722"/>
    </source>
</evidence>
<feature type="chain" id="PRO_5016566308" evidence="6">
    <location>
        <begin position="23"/>
        <end position="274"/>
    </location>
</feature>
<dbReference type="PANTHER" id="PTHR38776:SF1">
    <property type="entry name" value="MLTA-INTERACTING PROTEIN-RELATED"/>
    <property type="match status" value="1"/>
</dbReference>
<evidence type="ECO:0000256" key="5">
    <source>
        <dbReference type="ARBA" id="ARBA00023237"/>
    </source>
</evidence>
<dbReference type="OrthoDB" id="5462484at2"/>
<protein>
    <submittedName>
        <fullName evidence="7">MipA/OmpV family protein</fullName>
    </submittedName>
</protein>
<dbReference type="RefSeq" id="WP_115687582.1">
    <property type="nucleotide sequence ID" value="NZ_CP031417.1"/>
</dbReference>
<dbReference type="Proteomes" id="UP000254889">
    <property type="component" value="Chromosome"/>
</dbReference>
<name>A0A345ZQG6_9HYPH</name>
<evidence type="ECO:0000256" key="1">
    <source>
        <dbReference type="ARBA" id="ARBA00004442"/>
    </source>
</evidence>
<dbReference type="AlphaFoldDB" id="A0A345ZQG6"/>